<dbReference type="AlphaFoldDB" id="A8RW21"/>
<comment type="caution">
    <text evidence="1">The sequence shown here is derived from an EMBL/GenBank/DDBJ whole genome shotgun (WGS) entry which is preliminary data.</text>
</comment>
<gene>
    <name evidence="1" type="ORF">CLOBOL_04456</name>
</gene>
<dbReference type="PaxDb" id="411902-CLOBOL_04456"/>
<proteinExistence type="predicted"/>
<evidence type="ECO:0000313" key="1">
    <source>
        <dbReference type="EMBL" id="EDP15277.1"/>
    </source>
</evidence>
<organism evidence="1 2">
    <name type="scientific">Enterocloster bolteae (strain ATCC BAA-613 / DSM 15670 / CCUG 46953 / JCM 12243 / WAL 16351)</name>
    <name type="common">Clostridium bolteae</name>
    <dbReference type="NCBI Taxonomy" id="411902"/>
    <lineage>
        <taxon>Bacteria</taxon>
        <taxon>Bacillati</taxon>
        <taxon>Bacillota</taxon>
        <taxon>Clostridia</taxon>
        <taxon>Lachnospirales</taxon>
        <taxon>Lachnospiraceae</taxon>
        <taxon>Enterocloster</taxon>
    </lineage>
</organism>
<dbReference type="Proteomes" id="UP000005396">
    <property type="component" value="Unassembled WGS sequence"/>
</dbReference>
<dbReference type="EMBL" id="ABCC02000035">
    <property type="protein sequence ID" value="EDP15277.1"/>
    <property type="molecule type" value="Genomic_DNA"/>
</dbReference>
<reference evidence="1 2" key="1">
    <citation type="submission" date="2007-08" db="EMBL/GenBank/DDBJ databases">
        <authorList>
            <person name="Fulton L."/>
            <person name="Clifton S."/>
            <person name="Fulton B."/>
            <person name="Xu J."/>
            <person name="Minx P."/>
            <person name="Pepin K.H."/>
            <person name="Johnson M."/>
            <person name="Thiruvilangam P."/>
            <person name="Bhonagiri V."/>
            <person name="Nash W.E."/>
            <person name="Mardis E.R."/>
            <person name="Wilson R.K."/>
        </authorList>
    </citation>
    <scope>NUCLEOTIDE SEQUENCE [LARGE SCALE GENOMIC DNA]</scope>
    <source>
        <strain evidence="2">ATCC BAA-613 / DSM 15670 / CCUG 46953 / JCM 12243 / WAL 16351</strain>
    </source>
</reference>
<name>A8RW21_ENTBW</name>
<evidence type="ECO:0000313" key="2">
    <source>
        <dbReference type="Proteomes" id="UP000005396"/>
    </source>
</evidence>
<sequence>MYITYQDLCNCFIKHQKKCKKHRKNSKNILFDLNKRRIMDFGKTIEQNKSVLSIFWK</sequence>
<dbReference type="HOGENOM" id="CLU_2988510_0_0_9"/>
<protein>
    <submittedName>
        <fullName evidence="1">Uncharacterized protein</fullName>
    </submittedName>
</protein>
<reference evidence="1 2" key="2">
    <citation type="submission" date="2007-09" db="EMBL/GenBank/DDBJ databases">
        <title>Draft genome sequence of Clostridium bolteae (ATCC BAA-613).</title>
        <authorList>
            <person name="Sudarsanam P."/>
            <person name="Ley R."/>
            <person name="Guruge J."/>
            <person name="Turnbaugh P.J."/>
            <person name="Mahowald M."/>
            <person name="Liep D."/>
            <person name="Gordon J."/>
        </authorList>
    </citation>
    <scope>NUCLEOTIDE SEQUENCE [LARGE SCALE GENOMIC DNA]</scope>
    <source>
        <strain evidence="2">ATCC BAA-613 / DSM 15670 / CCUG 46953 / JCM 12243 / WAL 16351</strain>
    </source>
</reference>
<accession>A8RW21</accession>